<feature type="compositionally biased region" description="Basic and acidic residues" evidence="4">
    <location>
        <begin position="224"/>
        <end position="242"/>
    </location>
</feature>
<keyword evidence="2" id="KW-0833">Ubl conjugation pathway</keyword>
<dbReference type="STRING" id="357750.A0A2S6C154"/>
<dbReference type="PROSITE" id="PS50127">
    <property type="entry name" value="UBC_2"/>
    <property type="match status" value="1"/>
</dbReference>
<sequence length="769" mass="85521">MAIIKNPFRKQDENVRPPPTPLTGEKPASSASSKQFNADAKDPVEYKLSEINDSGVFVPPSPTEKKTFWGSMASRSTTSSSLHKCAFDEGEQFNISRESFDSYRRSFDISARSPVPQPETRPRASLDSRTFLPPPRMSNSFHRPLQVPQTQEEDKFEDVNIDDPKPQPAKKRGIFARMVDGVGDHSNRPNSSSENKTGAWHSLTSRKRGDSGRGAELGAMPRAIEPRAVEAPRREQTPKPDKQLLVQSPEQQSETQASGTTATPEIKVSSAWTLALTAKKRYRNMNSKTLRRLAADHAQLHNDLPTNYLFPPNPQHDDDLSQLDVLLAGPTHTPFAAGVWKLHLAIPDNYPQQPPTANFRTKIFHPNVNEKGQICVETLKRDWDTKLTLRDVLVTISCLLIQPNPDSALNAEAGALIQQDYDAFAQRVELMTSIHASVPPSLANLVKEAQTRGQEPAPASEPEEDVEDSMMRPEQPVRRRRTIAKVRGLRRTETSPGDAPARRARRPPAANPPSRPFVVQSTNDDVFGAPPPQRREEPATVYEDEDDHDSGMLEADQENDAARSPAKTPSVGVRTPRRPHGMPVPLGELILPEQDEGDTSVDDTDMDMEPEYPPSPRKSPSKSPTKQFRPALDRAESSRDAASRGAPIITPPNLNDKPLTLAGSVSPRRADRGRRVAFKLSKRHTPEHPPDDSSFLENSFMKAAITPAVQKSAGVLKNRSPNSSSIRREAAQRRAELNEKLWEACGRDIKRWNRGDFDGDMLTRKAPRW</sequence>
<evidence type="ECO:0000256" key="3">
    <source>
        <dbReference type="PROSITE-ProRule" id="PRU10133"/>
    </source>
</evidence>
<feature type="domain" description="UBC core" evidence="5">
    <location>
        <begin position="288"/>
        <end position="437"/>
    </location>
</feature>
<feature type="compositionally biased region" description="Basic and acidic residues" evidence="4">
    <location>
        <begin position="631"/>
        <end position="642"/>
    </location>
</feature>
<name>A0A2S6C154_9PEZI</name>
<dbReference type="InterPro" id="IPR000608">
    <property type="entry name" value="UBC"/>
</dbReference>
<feature type="region of interest" description="Disordered" evidence="4">
    <location>
        <begin position="108"/>
        <end position="264"/>
    </location>
</feature>
<dbReference type="OrthoDB" id="10069349at2759"/>
<dbReference type="PROSITE" id="PS00183">
    <property type="entry name" value="UBC_1"/>
    <property type="match status" value="1"/>
</dbReference>
<dbReference type="AlphaFoldDB" id="A0A2S6C154"/>
<dbReference type="InterPro" id="IPR016135">
    <property type="entry name" value="UBQ-conjugating_enzyme/RWD"/>
</dbReference>
<dbReference type="PANTHER" id="PTHR24068">
    <property type="entry name" value="UBIQUITIN-CONJUGATING ENZYME E2"/>
    <property type="match status" value="1"/>
</dbReference>
<evidence type="ECO:0000256" key="1">
    <source>
        <dbReference type="ARBA" id="ARBA00022679"/>
    </source>
</evidence>
<feature type="active site" description="Glycyl thioester intermediate" evidence="3">
    <location>
        <position position="375"/>
    </location>
</feature>
<gene>
    <name evidence="6" type="ORF">CBER1_00301</name>
</gene>
<dbReference type="SMART" id="SM00212">
    <property type="entry name" value="UBCc"/>
    <property type="match status" value="1"/>
</dbReference>
<dbReference type="Proteomes" id="UP000237631">
    <property type="component" value="Unassembled WGS sequence"/>
</dbReference>
<dbReference type="EMBL" id="PNEN01000578">
    <property type="protein sequence ID" value="PPJ53450.1"/>
    <property type="molecule type" value="Genomic_DNA"/>
</dbReference>
<protein>
    <recommendedName>
        <fullName evidence="5">UBC core domain-containing protein</fullName>
    </recommendedName>
</protein>
<evidence type="ECO:0000259" key="5">
    <source>
        <dbReference type="PROSITE" id="PS50127"/>
    </source>
</evidence>
<evidence type="ECO:0000313" key="6">
    <source>
        <dbReference type="EMBL" id="PPJ53450.1"/>
    </source>
</evidence>
<evidence type="ECO:0000256" key="2">
    <source>
        <dbReference type="ARBA" id="ARBA00022786"/>
    </source>
</evidence>
<feature type="compositionally biased region" description="Polar residues" evidence="4">
    <location>
        <begin position="245"/>
        <end position="263"/>
    </location>
</feature>
<dbReference type="InterPro" id="IPR023313">
    <property type="entry name" value="UBQ-conjugating_AS"/>
</dbReference>
<comment type="caution">
    <text evidence="6">The sequence shown here is derived from an EMBL/GenBank/DDBJ whole genome shotgun (WGS) entry which is preliminary data.</text>
</comment>
<accession>A0A2S6C154</accession>
<feature type="compositionally biased region" description="Basic residues" evidence="4">
    <location>
        <begin position="478"/>
        <end position="489"/>
    </location>
</feature>
<organism evidence="6 7">
    <name type="scientific">Cercospora berteroae</name>
    <dbReference type="NCBI Taxonomy" id="357750"/>
    <lineage>
        <taxon>Eukaryota</taxon>
        <taxon>Fungi</taxon>
        <taxon>Dikarya</taxon>
        <taxon>Ascomycota</taxon>
        <taxon>Pezizomycotina</taxon>
        <taxon>Dothideomycetes</taxon>
        <taxon>Dothideomycetidae</taxon>
        <taxon>Mycosphaerellales</taxon>
        <taxon>Mycosphaerellaceae</taxon>
        <taxon>Cercospora</taxon>
    </lineage>
</organism>
<proteinExistence type="predicted"/>
<dbReference type="Pfam" id="PF00179">
    <property type="entry name" value="UQ_con"/>
    <property type="match status" value="1"/>
</dbReference>
<keyword evidence="1" id="KW-0808">Transferase</keyword>
<evidence type="ECO:0000313" key="7">
    <source>
        <dbReference type="Proteomes" id="UP000237631"/>
    </source>
</evidence>
<dbReference type="GO" id="GO:0016740">
    <property type="term" value="F:transferase activity"/>
    <property type="evidence" value="ECO:0007669"/>
    <property type="project" value="UniProtKB-KW"/>
</dbReference>
<dbReference type="SUPFAM" id="SSF54495">
    <property type="entry name" value="UBC-like"/>
    <property type="match status" value="1"/>
</dbReference>
<feature type="region of interest" description="Disordered" evidence="4">
    <location>
        <begin position="1"/>
        <end position="45"/>
    </location>
</feature>
<reference evidence="7" key="1">
    <citation type="journal article" date="2017" name="bioRxiv">
        <title>Conservation of a gene cluster reveals novel cercosporin biosynthetic mechanisms and extends production to the genus Colletotrichum.</title>
        <authorList>
            <person name="de Jonge R."/>
            <person name="Ebert M.K."/>
            <person name="Huitt-Roehl C.R."/>
            <person name="Pal P."/>
            <person name="Suttle J.C."/>
            <person name="Spanner R.E."/>
            <person name="Neubauer J.D."/>
            <person name="Jurick W.M.II."/>
            <person name="Stott K.A."/>
            <person name="Secor G.A."/>
            <person name="Thomma B.P.H.J."/>
            <person name="Van de Peer Y."/>
            <person name="Townsend C.A."/>
            <person name="Bolton M.D."/>
        </authorList>
    </citation>
    <scope>NUCLEOTIDE SEQUENCE [LARGE SCALE GENOMIC DNA]</scope>
    <source>
        <strain evidence="7">CBS538.71</strain>
    </source>
</reference>
<evidence type="ECO:0000256" key="4">
    <source>
        <dbReference type="SAM" id="MobiDB-lite"/>
    </source>
</evidence>
<keyword evidence="7" id="KW-1185">Reference proteome</keyword>
<feature type="compositionally biased region" description="Acidic residues" evidence="4">
    <location>
        <begin position="593"/>
        <end position="610"/>
    </location>
</feature>
<dbReference type="Gene3D" id="3.10.110.10">
    <property type="entry name" value="Ubiquitin Conjugating Enzyme"/>
    <property type="match status" value="1"/>
</dbReference>
<dbReference type="CDD" id="cd23804">
    <property type="entry name" value="UBCc_UBE2S"/>
    <property type="match status" value="1"/>
</dbReference>
<feature type="region of interest" description="Disordered" evidence="4">
    <location>
        <begin position="448"/>
        <end position="695"/>
    </location>
</feature>